<gene>
    <name evidence="3" type="primary">TPRN</name>
</gene>
<feature type="region of interest" description="Disordered" evidence="1">
    <location>
        <begin position="689"/>
        <end position="711"/>
    </location>
</feature>
<feature type="region of interest" description="Disordered" evidence="1">
    <location>
        <begin position="115"/>
        <end position="275"/>
    </location>
</feature>
<dbReference type="InterPro" id="IPR025907">
    <property type="entry name" value="Phostensin/Taperin_PP1-bd_dom"/>
</dbReference>
<proteinExistence type="predicted"/>
<dbReference type="AlphaFoldDB" id="A0A8B9IC33"/>
<keyword evidence="4" id="KW-1185">Reference proteome</keyword>
<dbReference type="PANTHER" id="PTHR21685:SF1">
    <property type="entry name" value="TAPERIN"/>
    <property type="match status" value="1"/>
</dbReference>
<reference evidence="3" key="2">
    <citation type="submission" date="2025-09" db="UniProtKB">
        <authorList>
            <consortium name="Ensembl"/>
        </authorList>
    </citation>
    <scope>IDENTIFICATION</scope>
</reference>
<dbReference type="Proteomes" id="UP000694426">
    <property type="component" value="Unplaced"/>
</dbReference>
<dbReference type="Pfam" id="PF13914">
    <property type="entry name" value="Phostensin"/>
    <property type="match status" value="1"/>
</dbReference>
<evidence type="ECO:0000313" key="3">
    <source>
        <dbReference type="Ensembl" id="ENSABRP00000024556.1"/>
    </source>
</evidence>
<feature type="compositionally biased region" description="Polar residues" evidence="1">
    <location>
        <begin position="500"/>
        <end position="514"/>
    </location>
</feature>
<name>A0A8B9IC33_9AVES</name>
<feature type="region of interest" description="Disordered" evidence="1">
    <location>
        <begin position="1"/>
        <end position="21"/>
    </location>
</feature>
<dbReference type="InterPro" id="IPR026671">
    <property type="entry name" value="PPP1R18/Tprn"/>
</dbReference>
<feature type="compositionally biased region" description="Low complexity" evidence="1">
    <location>
        <begin position="142"/>
        <end position="158"/>
    </location>
</feature>
<feature type="region of interest" description="Disordered" evidence="1">
    <location>
        <begin position="573"/>
        <end position="642"/>
    </location>
</feature>
<feature type="compositionally biased region" description="Low complexity" evidence="1">
    <location>
        <begin position="430"/>
        <end position="445"/>
    </location>
</feature>
<feature type="compositionally biased region" description="Low complexity" evidence="1">
    <location>
        <begin position="167"/>
        <end position="188"/>
    </location>
</feature>
<feature type="region of interest" description="Disordered" evidence="1">
    <location>
        <begin position="489"/>
        <end position="539"/>
    </location>
</feature>
<feature type="compositionally biased region" description="Low complexity" evidence="1">
    <location>
        <begin position="237"/>
        <end position="261"/>
    </location>
</feature>
<dbReference type="Ensembl" id="ENSABRT00000034485.1">
    <property type="protein sequence ID" value="ENSABRP00000024556.1"/>
    <property type="gene ID" value="ENSABRG00000020629.1"/>
</dbReference>
<evidence type="ECO:0000256" key="1">
    <source>
        <dbReference type="SAM" id="MobiDB-lite"/>
    </source>
</evidence>
<evidence type="ECO:0000313" key="4">
    <source>
        <dbReference type="Proteomes" id="UP000694426"/>
    </source>
</evidence>
<feature type="region of interest" description="Disordered" evidence="1">
    <location>
        <begin position="60"/>
        <end position="86"/>
    </location>
</feature>
<feature type="region of interest" description="Disordered" evidence="1">
    <location>
        <begin position="751"/>
        <end position="788"/>
    </location>
</feature>
<accession>A0A8B9IC33</accession>
<feature type="compositionally biased region" description="Pro residues" evidence="1">
    <location>
        <begin position="189"/>
        <end position="205"/>
    </location>
</feature>
<dbReference type="GeneTree" id="ENSGT00530000064035"/>
<reference evidence="3" key="1">
    <citation type="submission" date="2025-08" db="UniProtKB">
        <authorList>
            <consortium name="Ensembl"/>
        </authorList>
    </citation>
    <scope>IDENTIFICATION</scope>
</reference>
<dbReference type="GO" id="GO:0019902">
    <property type="term" value="F:phosphatase binding"/>
    <property type="evidence" value="ECO:0007669"/>
    <property type="project" value="InterPro"/>
</dbReference>
<feature type="region of interest" description="Disordered" evidence="1">
    <location>
        <begin position="294"/>
        <end position="457"/>
    </location>
</feature>
<sequence length="788" mass="83228">MRLESERRRLRQGLPGHGPEAARPLQQLLELYSAVPGIRTIRADNILIIESQPDAAAASCFADGDSLPGRRREPAAASPPPRPDPLRELLARQGAALAEIRAEQVFIYEAAEPPEAAEPGTVSRLLEKFGQRPRGRRRRGGEALPGPAAAAATPRAGPVSPPPVPGSPRAAAPPKAGPGSPRASAPKTGPGPLPAAPGSPLPLPTSPRAATPQPLPAPPQPPASPRAAAPQPPAPLAAPVSPRAVAPQAVPVSPRAVAPQAVPLPPQAPLGVPKAAAPQANCFLHKIGSNSFTVTPRGLPPAGRVPEPAGHVPEPPGCVPKPIDHVPEPISRVPKPTDRVPKPINHVPEPTGRVPKPIDHVPEPIGRVPKPIDRVPEPIGRVPKPIDRVPEPSGRSVPPKGPTVPSTSAANARRPKPEEAEAAVSPPPSASLAPSATQPLSASAPRAGGSFEILPAPKPDLAAIPAHDLQAQALAKLRLNSRNSFVFVPRREGGPALPAAQSTGARPPLSSQQKVQKEPPRVSAPEQEEPVASLPAPLDPLVPVTYIDDIVEPDSGEVSPRMEFSSVPLYRPHSASPGLHQRGGNTFTVVPKRKPVASGPQTLTDAGGRPQREEEEEEEESKGKGKAVENADGPQAGLSHKKRYPTVNEIEVIGGYLSLERSCMSKTGSRRKKMKISFNETSLQTMFEYPSESSLAEEEDEEEGHASETEEEKILTLLPFGVVRNAHVSFVLPADLSSYTPKHSVKFSEWQEQKYEEMPASERPPLKELTPAEKGGLSDFSSEPALYF</sequence>
<feature type="domain" description="Phostensin/Taperin PP1-binding" evidence="2">
    <location>
        <begin position="560"/>
        <end position="695"/>
    </location>
</feature>
<feature type="compositionally biased region" description="Pro residues" evidence="1">
    <location>
        <begin position="213"/>
        <end position="236"/>
    </location>
</feature>
<protein>
    <submittedName>
        <fullName evidence="3">Taperin</fullName>
    </submittedName>
</protein>
<dbReference type="PANTHER" id="PTHR21685">
    <property type="entry name" value="TON-B BOX DOMAIN"/>
    <property type="match status" value="1"/>
</dbReference>
<evidence type="ECO:0000259" key="2">
    <source>
        <dbReference type="Pfam" id="PF13914"/>
    </source>
</evidence>
<organism evidence="3 4">
    <name type="scientific">Anser brachyrhynchus</name>
    <name type="common">Pink-footed goose</name>
    <dbReference type="NCBI Taxonomy" id="132585"/>
    <lineage>
        <taxon>Eukaryota</taxon>
        <taxon>Metazoa</taxon>
        <taxon>Chordata</taxon>
        <taxon>Craniata</taxon>
        <taxon>Vertebrata</taxon>
        <taxon>Euteleostomi</taxon>
        <taxon>Archelosauria</taxon>
        <taxon>Archosauria</taxon>
        <taxon>Dinosauria</taxon>
        <taxon>Saurischia</taxon>
        <taxon>Theropoda</taxon>
        <taxon>Coelurosauria</taxon>
        <taxon>Aves</taxon>
        <taxon>Neognathae</taxon>
        <taxon>Galloanserae</taxon>
        <taxon>Anseriformes</taxon>
        <taxon>Anatidae</taxon>
        <taxon>Anserinae</taxon>
        <taxon>Anser</taxon>
    </lineage>
</organism>